<proteinExistence type="predicted"/>
<dbReference type="Proteomes" id="UP000033725">
    <property type="component" value="Unassembled WGS sequence"/>
</dbReference>
<dbReference type="InterPro" id="IPR049975">
    <property type="entry name" value="SAV_915-like_dom"/>
</dbReference>
<dbReference type="EMBL" id="JYIV01000027">
    <property type="protein sequence ID" value="KJL21443.1"/>
    <property type="molecule type" value="Genomic_DNA"/>
</dbReference>
<dbReference type="OrthoDB" id="3256619at2"/>
<dbReference type="RefSeq" id="WP_017831437.1">
    <property type="nucleotide sequence ID" value="NZ_JYIV01000027.1"/>
</dbReference>
<gene>
    <name evidence="1" type="ORF">RN51_02463</name>
</gene>
<evidence type="ECO:0008006" key="3">
    <source>
        <dbReference type="Google" id="ProtNLM"/>
    </source>
</evidence>
<organism evidence="1 2">
    <name type="scientific">Microbacterium oxydans</name>
    <dbReference type="NCBI Taxonomy" id="82380"/>
    <lineage>
        <taxon>Bacteria</taxon>
        <taxon>Bacillati</taxon>
        <taxon>Actinomycetota</taxon>
        <taxon>Actinomycetes</taxon>
        <taxon>Micrococcales</taxon>
        <taxon>Microbacteriaceae</taxon>
        <taxon>Microbacterium</taxon>
    </lineage>
</organism>
<evidence type="ECO:0000313" key="2">
    <source>
        <dbReference type="Proteomes" id="UP000033725"/>
    </source>
</evidence>
<evidence type="ECO:0000313" key="1">
    <source>
        <dbReference type="EMBL" id="KJL21443.1"/>
    </source>
</evidence>
<comment type="caution">
    <text evidence="1">The sequence shown here is derived from an EMBL/GenBank/DDBJ whole genome shotgun (WGS) entry which is preliminary data.</text>
</comment>
<dbReference type="NCBIfam" id="NF042914">
    <property type="entry name" value="SAV915_dom"/>
    <property type="match status" value="1"/>
</dbReference>
<protein>
    <recommendedName>
        <fullName evidence="3">SseB protein N-terminal domain-containing protein</fullName>
    </recommendedName>
</protein>
<dbReference type="AlphaFoldDB" id="A0A0F0KKQ2"/>
<dbReference type="PATRIC" id="fig|82380.10.peg.2471"/>
<accession>A0A0F0KKQ2</accession>
<reference evidence="1 2" key="1">
    <citation type="submission" date="2015-02" db="EMBL/GenBank/DDBJ databases">
        <title>Draft genome sequences of ten Microbacterium spp. with emphasis on heavy metal contaminated environments.</title>
        <authorList>
            <person name="Corretto E."/>
        </authorList>
    </citation>
    <scope>NUCLEOTIDE SEQUENCE [LARGE SCALE GENOMIC DNA]</scope>
    <source>
        <strain evidence="1 2">BEL163</strain>
    </source>
</reference>
<name>A0A0F0KKQ2_9MICO</name>
<sequence length="100" mass="11208">MTFEPMPAAAPMVPPVLYLPLSVTSTPEEQLVEIRELKDGRRALLAYTALDRLLQLAGERQPWALVRTEDLGQIKETQPYDVVIFDLDVPASYRRNGAIA</sequence>